<name>A0ABN6IUQ5_9CLOT</name>
<dbReference type="InterPro" id="IPR021321">
    <property type="entry name" value="DUF2922"/>
</dbReference>
<proteinExistence type="predicted"/>
<dbReference type="RefSeq" id="WP_224037340.1">
    <property type="nucleotide sequence ID" value="NZ_AP024849.1"/>
</dbReference>
<dbReference type="Proteomes" id="UP000824633">
    <property type="component" value="Chromosome"/>
</dbReference>
<organism evidence="1 2">
    <name type="scientific">Clostridium gelidum</name>
    <dbReference type="NCBI Taxonomy" id="704125"/>
    <lineage>
        <taxon>Bacteria</taxon>
        <taxon>Bacillati</taxon>
        <taxon>Bacillota</taxon>
        <taxon>Clostridia</taxon>
        <taxon>Eubacteriales</taxon>
        <taxon>Clostridiaceae</taxon>
        <taxon>Clostridium</taxon>
    </lineage>
</organism>
<sequence>MHLLSMTFITENGLKSNFSISGVKPTLTPAEVNTLMDTIISKNIFFTASGSLVKKSVASLTAKNVTKIDVA</sequence>
<evidence type="ECO:0008006" key="3">
    <source>
        <dbReference type="Google" id="ProtNLM"/>
    </source>
</evidence>
<protein>
    <recommendedName>
        <fullName evidence="3">DUF2922 domain-containing protein</fullName>
    </recommendedName>
</protein>
<dbReference type="Pfam" id="PF11148">
    <property type="entry name" value="DUF2922"/>
    <property type="match status" value="1"/>
</dbReference>
<accession>A0ABN6IUQ5</accession>
<gene>
    <name evidence="1" type="ORF">psyc5s11_18510</name>
</gene>
<dbReference type="EMBL" id="AP024849">
    <property type="protein sequence ID" value="BCZ45784.1"/>
    <property type="molecule type" value="Genomic_DNA"/>
</dbReference>
<evidence type="ECO:0000313" key="2">
    <source>
        <dbReference type="Proteomes" id="UP000824633"/>
    </source>
</evidence>
<reference evidence="2" key="1">
    <citation type="submission" date="2021-07" db="EMBL/GenBank/DDBJ databases">
        <title>Complete genome sequencing of a Clostridium isolate.</title>
        <authorList>
            <person name="Ueki A."/>
            <person name="Tonouchi A."/>
        </authorList>
    </citation>
    <scope>NUCLEOTIDE SEQUENCE [LARGE SCALE GENOMIC DNA]</scope>
    <source>
        <strain evidence="2">C5S11</strain>
    </source>
</reference>
<evidence type="ECO:0000313" key="1">
    <source>
        <dbReference type="EMBL" id="BCZ45784.1"/>
    </source>
</evidence>
<keyword evidence="2" id="KW-1185">Reference proteome</keyword>